<dbReference type="PANTHER" id="PTHR43038">
    <property type="entry name" value="ATP-BINDING CASSETTE, SUB-FAMILY H, MEMBER 1"/>
    <property type="match status" value="1"/>
</dbReference>
<dbReference type="PROSITE" id="PS51012">
    <property type="entry name" value="ABC_TM2"/>
    <property type="match status" value="1"/>
</dbReference>
<evidence type="ECO:0000256" key="4">
    <source>
        <dbReference type="ARBA" id="ARBA00022840"/>
    </source>
</evidence>
<dbReference type="GO" id="GO:0005524">
    <property type="term" value="F:ATP binding"/>
    <property type="evidence" value="ECO:0007669"/>
    <property type="project" value="UniProtKB-KW"/>
</dbReference>
<feature type="transmembrane region" description="Helical" evidence="8">
    <location>
        <begin position="560"/>
        <end position="582"/>
    </location>
</feature>
<dbReference type="GO" id="GO:0016887">
    <property type="term" value="F:ATP hydrolysis activity"/>
    <property type="evidence" value="ECO:0007669"/>
    <property type="project" value="InterPro"/>
</dbReference>
<keyword evidence="2 8" id="KW-0812">Transmembrane</keyword>
<evidence type="ECO:0000256" key="3">
    <source>
        <dbReference type="ARBA" id="ARBA00022741"/>
    </source>
</evidence>
<organism evidence="11">
    <name type="scientific">Graphocephala atropunctata</name>
    <dbReference type="NCBI Taxonomy" id="36148"/>
    <lineage>
        <taxon>Eukaryota</taxon>
        <taxon>Metazoa</taxon>
        <taxon>Ecdysozoa</taxon>
        <taxon>Arthropoda</taxon>
        <taxon>Hexapoda</taxon>
        <taxon>Insecta</taxon>
        <taxon>Pterygota</taxon>
        <taxon>Neoptera</taxon>
        <taxon>Paraneoptera</taxon>
        <taxon>Hemiptera</taxon>
        <taxon>Auchenorrhyncha</taxon>
        <taxon>Membracoidea</taxon>
        <taxon>Cicadellidae</taxon>
        <taxon>Cicadellinae</taxon>
        <taxon>Cicadellini</taxon>
        <taxon>Graphocephala</taxon>
    </lineage>
</organism>
<feature type="compositionally biased region" description="Polar residues" evidence="7">
    <location>
        <begin position="244"/>
        <end position="257"/>
    </location>
</feature>
<dbReference type="Pfam" id="PF12698">
    <property type="entry name" value="ABC2_membrane_3"/>
    <property type="match status" value="1"/>
</dbReference>
<dbReference type="EMBL" id="GEBQ01015912">
    <property type="protein sequence ID" value="JAT24065.1"/>
    <property type="molecule type" value="Transcribed_RNA"/>
</dbReference>
<dbReference type="AlphaFoldDB" id="A0A1B6LK41"/>
<dbReference type="SUPFAM" id="SSF52540">
    <property type="entry name" value="P-loop containing nucleoside triphosphate hydrolases"/>
    <property type="match status" value="1"/>
</dbReference>
<feature type="transmembrane region" description="Helical" evidence="8">
    <location>
        <begin position="646"/>
        <end position="669"/>
    </location>
</feature>
<evidence type="ECO:0000256" key="5">
    <source>
        <dbReference type="ARBA" id="ARBA00022989"/>
    </source>
</evidence>
<dbReference type="InterPro" id="IPR017871">
    <property type="entry name" value="ABC_transporter-like_CS"/>
</dbReference>
<dbReference type="InterPro" id="IPR027417">
    <property type="entry name" value="P-loop_NTPase"/>
</dbReference>
<dbReference type="InterPro" id="IPR013525">
    <property type="entry name" value="ABC2_TM"/>
</dbReference>
<dbReference type="InterPro" id="IPR003439">
    <property type="entry name" value="ABC_transporter-like_ATP-bd"/>
</dbReference>
<keyword evidence="4" id="KW-0067">ATP-binding</keyword>
<dbReference type="SMART" id="SM00382">
    <property type="entry name" value="AAA"/>
    <property type="match status" value="1"/>
</dbReference>
<feature type="transmembrane region" description="Helical" evidence="8">
    <location>
        <begin position="589"/>
        <end position="609"/>
    </location>
</feature>
<name>A0A1B6LK41_9HEMI</name>
<sequence length="676" mass="76062">MEAEGAVTVRGAYKRYSHNTVVLRGLDLTVADATIYGLLGPSGCGKTTLLRSLVGMVRLDSGEIHVKARQRNNVGYMPQELGLYDYMSIMEAFHFYGKLYGMEQQEVKSRGRELADFLELPDSKRLIGTLSGGQQRRLSFAVTLLHDPDLLILDEPTVGIDPILSAAIWERLLEMATCQRKTIIITTHYIEEAKQAHMIGLMRDGVLLAEQSPTSLMISQGCESLEEAFLVLSKRQETSRSDDSQSIESDFPATQNKPKPPLVDPCPYWKTNRFMAQLTKNTRWLVRNLHATLFFLLLPASIAITCELVLSHNPGAHRTIGIVSPELIDGLETCTSQQYEGCGSYDRPFTCRFMDYLTNSSIETRIYDTLDEGKAATRKNEVWGVLEFNKNYTDAALDRIYYTLFTTPPDVVESSFINAYMDMSNMWVSTFLRRELLLDVRMMIQGFLKDCDVNPHLLDIPVQFRPAIFGTNNPTYLQFFIPGVICTFAFYLSIMYTTAAIMFEKSVGLERSLVAGMSKIEVVVAHSVVQIVIAIVQEVTILVILYYWFDNPCIGNMHLIMILLIMLQIMGLFYGLVLGLLFTSQRDATNAGIGTVNALFMLAGLVWPVEGMHYILRNVLWAIPVQPAVEAYRAIAMRDWHLSHPVVYKGFLSTSVWTAIFVLGTIVLARSNKTSL</sequence>
<dbReference type="Gene3D" id="3.40.50.300">
    <property type="entry name" value="P-loop containing nucleotide triphosphate hydrolases"/>
    <property type="match status" value="1"/>
</dbReference>
<dbReference type="GO" id="GO:0016020">
    <property type="term" value="C:membrane"/>
    <property type="evidence" value="ECO:0007669"/>
    <property type="project" value="UniProtKB-SubCell"/>
</dbReference>
<keyword evidence="6 8" id="KW-0472">Membrane</keyword>
<proteinExistence type="predicted"/>
<keyword evidence="5 8" id="KW-1133">Transmembrane helix</keyword>
<accession>A0A1B6LK41</accession>
<evidence type="ECO:0000259" key="10">
    <source>
        <dbReference type="PROSITE" id="PS51012"/>
    </source>
</evidence>
<feature type="domain" description="ABC transmembrane type-2" evidence="10">
    <location>
        <begin position="446"/>
        <end position="672"/>
    </location>
</feature>
<feature type="region of interest" description="Disordered" evidence="7">
    <location>
        <begin position="240"/>
        <end position="259"/>
    </location>
</feature>
<dbReference type="PROSITE" id="PS50893">
    <property type="entry name" value="ABC_TRANSPORTER_2"/>
    <property type="match status" value="1"/>
</dbReference>
<evidence type="ECO:0000259" key="9">
    <source>
        <dbReference type="PROSITE" id="PS50893"/>
    </source>
</evidence>
<dbReference type="PANTHER" id="PTHR43038:SF3">
    <property type="entry name" value="ABC TRANSPORTER G FAMILY MEMBER 20 ISOFORM X1"/>
    <property type="match status" value="1"/>
</dbReference>
<protein>
    <submittedName>
        <fullName evidence="11">Uncharacterized protein</fullName>
    </submittedName>
</protein>
<dbReference type="InterPro" id="IPR047817">
    <property type="entry name" value="ABC2_TM_bact-type"/>
</dbReference>
<dbReference type="GO" id="GO:0140359">
    <property type="term" value="F:ABC-type transporter activity"/>
    <property type="evidence" value="ECO:0007669"/>
    <property type="project" value="InterPro"/>
</dbReference>
<evidence type="ECO:0000256" key="2">
    <source>
        <dbReference type="ARBA" id="ARBA00022692"/>
    </source>
</evidence>
<evidence type="ECO:0000256" key="1">
    <source>
        <dbReference type="ARBA" id="ARBA00004141"/>
    </source>
</evidence>
<keyword evidence="3" id="KW-0547">Nucleotide-binding</keyword>
<feature type="transmembrane region" description="Helical" evidence="8">
    <location>
        <begin position="523"/>
        <end position="548"/>
    </location>
</feature>
<dbReference type="Pfam" id="PF00005">
    <property type="entry name" value="ABC_tran"/>
    <property type="match status" value="1"/>
</dbReference>
<evidence type="ECO:0000313" key="11">
    <source>
        <dbReference type="EMBL" id="JAT24065.1"/>
    </source>
</evidence>
<feature type="domain" description="ABC transporter" evidence="9">
    <location>
        <begin position="7"/>
        <end position="229"/>
    </location>
</feature>
<evidence type="ECO:0000256" key="8">
    <source>
        <dbReference type="SAM" id="Phobius"/>
    </source>
</evidence>
<feature type="transmembrane region" description="Helical" evidence="8">
    <location>
        <begin position="479"/>
        <end position="503"/>
    </location>
</feature>
<reference evidence="11" key="1">
    <citation type="submission" date="2015-11" db="EMBL/GenBank/DDBJ databases">
        <title>De novo transcriptome assembly of four potential Pierce s Disease insect vectors from Arizona vineyards.</title>
        <authorList>
            <person name="Tassone E.E."/>
        </authorList>
    </citation>
    <scope>NUCLEOTIDE SEQUENCE</scope>
</reference>
<gene>
    <name evidence="11" type="ORF">g.32646</name>
</gene>
<comment type="subcellular location">
    <subcellularLocation>
        <location evidence="1">Membrane</location>
        <topology evidence="1">Multi-pass membrane protein</topology>
    </subcellularLocation>
</comment>
<dbReference type="PROSITE" id="PS00211">
    <property type="entry name" value="ABC_TRANSPORTER_1"/>
    <property type="match status" value="1"/>
</dbReference>
<evidence type="ECO:0000256" key="6">
    <source>
        <dbReference type="ARBA" id="ARBA00023136"/>
    </source>
</evidence>
<dbReference type="InterPro" id="IPR003593">
    <property type="entry name" value="AAA+_ATPase"/>
</dbReference>
<evidence type="ECO:0000256" key="7">
    <source>
        <dbReference type="SAM" id="MobiDB-lite"/>
    </source>
</evidence>